<evidence type="ECO:0000256" key="6">
    <source>
        <dbReference type="ARBA" id="ARBA00022553"/>
    </source>
</evidence>
<dbReference type="GO" id="GO:0005730">
    <property type="term" value="C:nucleolus"/>
    <property type="evidence" value="ECO:0007669"/>
    <property type="project" value="UniProtKB-SubCell"/>
</dbReference>
<evidence type="ECO:0000256" key="13">
    <source>
        <dbReference type="ARBA" id="ARBA00025783"/>
    </source>
</evidence>
<comment type="catalytic activity">
    <reaction evidence="15">
        <text>a 5'-end (N(7)-methyl 5'-triphosphoguanosine)-ribonucleoside in snoRNA + S-adenosyl-L-methionine = a 5'-end (N(2),N(7)-dimethyl 5'-triphosphoguanosine)-ribonucleoside in snoRNA + S-adenosyl-L-homocysteine + H(+)</text>
        <dbReference type="Rhea" id="RHEA:78475"/>
        <dbReference type="Rhea" id="RHEA-COMP:19086"/>
        <dbReference type="Rhea" id="RHEA-COMP:19088"/>
        <dbReference type="ChEBI" id="CHEBI:15378"/>
        <dbReference type="ChEBI" id="CHEBI:57856"/>
        <dbReference type="ChEBI" id="CHEBI:59789"/>
        <dbReference type="ChEBI" id="CHEBI:156461"/>
        <dbReference type="ChEBI" id="CHEBI:172880"/>
    </reaction>
    <physiologicalReaction direction="left-to-right" evidence="15">
        <dbReference type="Rhea" id="RHEA:78476"/>
    </physiologicalReaction>
</comment>
<keyword evidence="10" id="KW-0805">Transcription regulation</keyword>
<feature type="compositionally biased region" description="Basic residues" evidence="23">
    <location>
        <begin position="579"/>
        <end position="589"/>
    </location>
</feature>
<accession>A0A6J8CZJ7</accession>
<dbReference type="GO" id="GO:0015030">
    <property type="term" value="C:Cajal body"/>
    <property type="evidence" value="ECO:0007669"/>
    <property type="project" value="UniProtKB-SubCell"/>
</dbReference>
<feature type="region of interest" description="Disordered" evidence="23">
    <location>
        <begin position="863"/>
        <end position="885"/>
    </location>
</feature>
<dbReference type="GO" id="GO:0005737">
    <property type="term" value="C:cytoplasm"/>
    <property type="evidence" value="ECO:0007669"/>
    <property type="project" value="UniProtKB-SubCell"/>
</dbReference>
<keyword evidence="9" id="KW-0949">S-adenosyl-L-methionine</keyword>
<feature type="compositionally biased region" description="Acidic residues" evidence="23">
    <location>
        <begin position="55"/>
        <end position="82"/>
    </location>
</feature>
<dbReference type="InterPro" id="IPR019012">
    <property type="entry name" value="RNA_cap_Gua-N2-MeTrfase"/>
</dbReference>
<evidence type="ECO:0000256" key="4">
    <source>
        <dbReference type="ARBA" id="ARBA00018517"/>
    </source>
</evidence>
<evidence type="ECO:0000256" key="2">
    <source>
        <dbReference type="ARBA" id="ARBA00004496"/>
    </source>
</evidence>
<dbReference type="AlphaFoldDB" id="A0A6J8CZJ7"/>
<feature type="region of interest" description="Disordered" evidence="23">
    <location>
        <begin position="53"/>
        <end position="82"/>
    </location>
</feature>
<feature type="compositionally biased region" description="Basic and acidic residues" evidence="23">
    <location>
        <begin position="623"/>
        <end position="636"/>
    </location>
</feature>
<keyword evidence="8 24" id="KW-0808">Transferase</keyword>
<dbReference type="EMBL" id="CACVKT020006353">
    <property type="protein sequence ID" value="CAC5400981.1"/>
    <property type="molecule type" value="Genomic_DNA"/>
</dbReference>
<keyword evidence="12" id="KW-0539">Nucleus</keyword>
<feature type="compositionally biased region" description="Polar residues" evidence="23">
    <location>
        <begin position="1141"/>
        <end position="1150"/>
    </location>
</feature>
<protein>
    <recommendedName>
        <fullName evidence="4">Trimethylguanosine synthase</fullName>
    </recommendedName>
    <alternativeName>
        <fullName evidence="18">Cap-specific guanine-N(2) methyltransferase</fullName>
    </alternativeName>
    <alternativeName>
        <fullName evidence="21">Nuclear receptor coactivator 6-interacting protein</fullName>
    </alternativeName>
    <alternativeName>
        <fullName evidence="22">PRIP-interacting protein with methyltransferase motif</fullName>
    </alternativeName>
</protein>
<comment type="similarity">
    <text evidence="13">Belongs to the methyltransferase superfamily. Trimethylguanosine synthase family.</text>
</comment>
<dbReference type="PANTHER" id="PTHR14741">
    <property type="entry name" value="S-ADENOSYLMETHIONINE-DEPENDENT METHYLTRANSFERASE RELATED"/>
    <property type="match status" value="1"/>
</dbReference>
<evidence type="ECO:0000256" key="9">
    <source>
        <dbReference type="ARBA" id="ARBA00022691"/>
    </source>
</evidence>
<evidence type="ECO:0000256" key="1">
    <source>
        <dbReference type="ARBA" id="ARBA00004408"/>
    </source>
</evidence>
<dbReference type="FunFam" id="3.40.50.150:FF:000066">
    <property type="entry name" value="Trimethylguanosine synthase 1"/>
    <property type="match status" value="1"/>
</dbReference>
<evidence type="ECO:0000256" key="7">
    <source>
        <dbReference type="ARBA" id="ARBA00022603"/>
    </source>
</evidence>
<dbReference type="CDD" id="cd02440">
    <property type="entry name" value="AdoMet_MTases"/>
    <property type="match status" value="1"/>
</dbReference>
<feature type="compositionally biased region" description="Basic and acidic residues" evidence="23">
    <location>
        <begin position="205"/>
        <end position="264"/>
    </location>
</feature>
<comment type="catalytic activity">
    <reaction evidence="17">
        <text>a 5'-end (N(7)-methyl 5'-triphosphoguanosine)-ribonucleoside in snRNA + S-adenosyl-L-methionine = a 5'-end (N(2),N(7)-dimethyl 5'-triphosphoguanosine)-ribonucleoside in snRNA + S-adenosyl-L-homocysteine + H(+)</text>
        <dbReference type="Rhea" id="RHEA:78471"/>
        <dbReference type="Rhea" id="RHEA-COMP:19085"/>
        <dbReference type="Rhea" id="RHEA-COMP:19087"/>
        <dbReference type="ChEBI" id="CHEBI:15378"/>
        <dbReference type="ChEBI" id="CHEBI:57856"/>
        <dbReference type="ChEBI" id="CHEBI:59789"/>
        <dbReference type="ChEBI" id="CHEBI:156461"/>
        <dbReference type="ChEBI" id="CHEBI:172880"/>
    </reaction>
    <physiologicalReaction direction="left-to-right" evidence="17">
        <dbReference type="Rhea" id="RHEA:78472"/>
    </physiologicalReaction>
</comment>
<comment type="function">
    <text evidence="19">Catalyzes the 2 serial methylation steps for the conversion of the 7-monomethylguanosine (m(7)G) caps of snRNAs and snoRNAs to a 2,2,7-trimethylguanosine (m(2,2,7)G) cap structure. The enzyme is specific for guanine, and N7 methylation must precede N2 methylation. Hypermethylation of the m7G cap of U snRNAs leads to their concentration in nuclear foci, their colocalization with coilin and the formation of canonical Cajal bodies (CBs). Plays a role in transcriptional regulation.</text>
</comment>
<feature type="compositionally biased region" description="Low complexity" evidence="23">
    <location>
        <begin position="753"/>
        <end position="764"/>
    </location>
</feature>
<comment type="catalytic activity">
    <reaction evidence="16">
        <text>a 5'-end (N(2),N(7)-dimethyl 5'-triphosphoguanosine)-ribonucleoside in snRNA + S-adenosyl-L-methionine = a 5'-end (N(2),N(2),N(7)-trimethyl 5'-triphosphoguanosine)-ribonucleoside in snRNA + S-adenosyl-L-homocysteine + H(+)</text>
        <dbReference type="Rhea" id="RHEA:78479"/>
        <dbReference type="Rhea" id="RHEA-COMP:19087"/>
        <dbReference type="Rhea" id="RHEA-COMP:19089"/>
        <dbReference type="ChEBI" id="CHEBI:15378"/>
        <dbReference type="ChEBI" id="CHEBI:57856"/>
        <dbReference type="ChEBI" id="CHEBI:59789"/>
        <dbReference type="ChEBI" id="CHEBI:167623"/>
        <dbReference type="ChEBI" id="CHEBI:172880"/>
    </reaction>
    <physiologicalReaction direction="left-to-right" evidence="16">
        <dbReference type="Rhea" id="RHEA:78480"/>
    </physiologicalReaction>
</comment>
<dbReference type="GO" id="GO:0071164">
    <property type="term" value="F:RNA cap trimethylguanosine synthase activity"/>
    <property type="evidence" value="ECO:0007669"/>
    <property type="project" value="TreeGrafter"/>
</dbReference>
<keyword evidence="11" id="KW-0804">Transcription</keyword>
<feature type="region of interest" description="Disordered" evidence="23">
    <location>
        <begin position="751"/>
        <end position="778"/>
    </location>
</feature>
<evidence type="ECO:0000256" key="10">
    <source>
        <dbReference type="ARBA" id="ARBA00023015"/>
    </source>
</evidence>
<feature type="region of interest" description="Disordered" evidence="23">
    <location>
        <begin position="205"/>
        <end position="269"/>
    </location>
</feature>
<evidence type="ECO:0000256" key="19">
    <source>
        <dbReference type="ARBA" id="ARBA00057179"/>
    </source>
</evidence>
<dbReference type="Pfam" id="PF09445">
    <property type="entry name" value="Methyltransf_15"/>
    <property type="match status" value="1"/>
</dbReference>
<evidence type="ECO:0000256" key="21">
    <source>
        <dbReference type="ARBA" id="ARBA00079339"/>
    </source>
</evidence>
<evidence type="ECO:0000256" key="18">
    <source>
        <dbReference type="ARBA" id="ARBA00049790"/>
    </source>
</evidence>
<keyword evidence="7 24" id="KW-0489">Methyltransferase</keyword>
<gene>
    <name evidence="24" type="ORF">MCOR_35121</name>
</gene>
<comment type="subunit">
    <text evidence="20">May form homooligomers. Interacts with CREBBP/CBP, EED/WAIT1, EP300/P300, NCOA6/PRIP, PPARBP/PBP and SMN.</text>
</comment>
<dbReference type="InterPro" id="IPR029063">
    <property type="entry name" value="SAM-dependent_MTases_sf"/>
</dbReference>
<evidence type="ECO:0000256" key="11">
    <source>
        <dbReference type="ARBA" id="ARBA00023163"/>
    </source>
</evidence>
<feature type="compositionally biased region" description="Basic and acidic residues" evidence="23">
    <location>
        <begin position="765"/>
        <end position="778"/>
    </location>
</feature>
<dbReference type="OrthoDB" id="194443at2759"/>
<name>A0A6J8CZJ7_MYTCO</name>
<keyword evidence="6" id="KW-0597">Phosphoprotein</keyword>
<evidence type="ECO:0000256" key="12">
    <source>
        <dbReference type="ARBA" id="ARBA00023242"/>
    </source>
</evidence>
<feature type="region of interest" description="Disordered" evidence="23">
    <location>
        <begin position="1136"/>
        <end position="1162"/>
    </location>
</feature>
<proteinExistence type="inferred from homology"/>
<evidence type="ECO:0000256" key="22">
    <source>
        <dbReference type="ARBA" id="ARBA00081504"/>
    </source>
</evidence>
<evidence type="ECO:0000256" key="5">
    <source>
        <dbReference type="ARBA" id="ARBA00022490"/>
    </source>
</evidence>
<dbReference type="PANTHER" id="PTHR14741:SF32">
    <property type="entry name" value="TRIMETHYLGUANOSINE SYNTHASE"/>
    <property type="match status" value="1"/>
</dbReference>
<comment type="catalytic activity">
    <reaction evidence="14">
        <text>a 5'-end (N(2),N(7)-dimethyl 5'-triphosphoguanosine)-ribonucleoside in snoRNA + S-adenosyl-L-methionine = a 5'-end (N(2),N(2),N(7)-trimethyl 5'-triphosphoguanosine)-ribonucleoside in snoRNA + S-adenosyl-L-homocysteine + H(+)</text>
        <dbReference type="Rhea" id="RHEA:78507"/>
        <dbReference type="Rhea" id="RHEA-COMP:19088"/>
        <dbReference type="Rhea" id="RHEA-COMP:19090"/>
        <dbReference type="ChEBI" id="CHEBI:15378"/>
        <dbReference type="ChEBI" id="CHEBI:57856"/>
        <dbReference type="ChEBI" id="CHEBI:59789"/>
        <dbReference type="ChEBI" id="CHEBI:167623"/>
        <dbReference type="ChEBI" id="CHEBI:172880"/>
    </reaction>
    <physiologicalReaction direction="left-to-right" evidence="14">
        <dbReference type="Rhea" id="RHEA:78508"/>
    </physiologicalReaction>
</comment>
<evidence type="ECO:0000313" key="25">
    <source>
        <dbReference type="Proteomes" id="UP000507470"/>
    </source>
</evidence>
<evidence type="ECO:0000256" key="17">
    <source>
        <dbReference type="ARBA" id="ARBA00049075"/>
    </source>
</evidence>
<feature type="region of interest" description="Disordered" evidence="23">
    <location>
        <begin position="575"/>
        <end position="636"/>
    </location>
</feature>
<keyword evidence="5" id="KW-0963">Cytoplasm</keyword>
<sequence>MKRHRIETMCYRWNHLADVKLSLEDEDKIISCHCTRAFINDNELYRQGLYGKFEDSEEEEEEEDKENDIEDSSENELHNEDDEKICEQDEELMKAMGFASFGGSSKIEQTSTKKKKKNHGHKKKKQRKRRNKELNDDGVVGDLHSYKELDFDTAWESYWAQYGEYLVWEGWVNKYPEQVDFNEYRGMPCVSEIEVTADGEMIIEKSPGRIEEENSESKEIFPEDANKETNTDNGKDSEMLGQNDEERQLAETKETENLQNRHDSAGYSGFQTSYNRAIESTMNNLKETEDHIEISDLETAEANNLANQNVEMVHMMHCYSSGPGQSSQTENYGNEEETNTDDVEWQDLWNEHYTENYWYYYSQFKEEFQKLETKNHTLTESPLISGDIDSHDVCGTSVSCDVASHDVCGTSLPGGMESHDFCGTSVSCGEETHDTCDTTSALECQSSENMTLENILESHGSVEEKSSGNIHKDLENCNLTKNSLNDCLTHSEDSNNYRSCSHDKCSDSIGVVNVGSSHSIKTETQQNISYVTDCETCDGAGGGEPCDGAGGGEPCDGAGGGEPCDGAGGGEPCDGAGGGKRKHTKKSKAKTFSLGSLVKNLRTNPDSAAGDINGSGDGEDPPDDKPIELPHSHEVDEETEGYKDRLKHLGFSLTEDDAKLSKKMKIKDGKVKYKHPNAKKSTSYVNLGKKNSHVRFDSEGSILQPKTSKVLGKAKHFMELTNTETDMTELKDQHDPNLQLQFPENFKILNNLEDSGSNDSSVSDNEVKSKEKTVVDSKGDNVTCDISEKYNTQIQSHGDQSSSGHLHKIVTDESIGKSEIQDHNSFAETTNSLSLYNTDEVNEELNLYGFLDDNMDDVLSDTLEESADKDNIQEKKGKKKRRRRKQMLVPEEIENDEELKKYWAQRYRLFSKFDDGIKMDREGWFSVTPEKIAEHIADRCRCDIIVDAFCGVGGNAIQFAFTCNHVIAIDIDPVKIEIARHNASVYGVENHIEFIQGDFLKVGPTLSADIVFLSPPWGGPDYLTAEVFDLETMIEIDGLKIFDVAQKISKNIVYFVPRNTDIEQLTVIAGPGGRVEIEQNILNKKLKTICAYYGELILDGEAYDAQEPGDDMKQNDQQNLRETPTADKQCIEVNHRDEQNLGETNRTNKVLNDVRHSDQEDLDKIEHENTEKFISEQSEQNVDIEQKD</sequence>
<evidence type="ECO:0000313" key="24">
    <source>
        <dbReference type="EMBL" id="CAC5400981.1"/>
    </source>
</evidence>
<feature type="compositionally biased region" description="Basic and acidic residues" evidence="23">
    <location>
        <begin position="866"/>
        <end position="875"/>
    </location>
</feature>
<comment type="subcellular location">
    <subcellularLocation>
        <location evidence="2">Cytoplasm</location>
    </subcellularLocation>
    <subcellularLocation>
        <location evidence="1">Nucleus</location>
        <location evidence="1">Cajal body</location>
    </subcellularLocation>
    <subcellularLocation>
        <location evidence="3">Nucleus</location>
        <location evidence="3">Nucleolus</location>
    </subcellularLocation>
</comment>
<feature type="region of interest" description="Disordered" evidence="23">
    <location>
        <begin position="103"/>
        <end position="137"/>
    </location>
</feature>
<evidence type="ECO:0000256" key="20">
    <source>
        <dbReference type="ARBA" id="ARBA00064494"/>
    </source>
</evidence>
<evidence type="ECO:0000256" key="16">
    <source>
        <dbReference type="ARBA" id="ARBA00048763"/>
    </source>
</evidence>
<keyword evidence="25" id="KW-1185">Reference proteome</keyword>
<evidence type="ECO:0000256" key="14">
    <source>
        <dbReference type="ARBA" id="ARBA00047418"/>
    </source>
</evidence>
<reference evidence="24 25" key="1">
    <citation type="submission" date="2020-06" db="EMBL/GenBank/DDBJ databases">
        <authorList>
            <person name="Li R."/>
            <person name="Bekaert M."/>
        </authorList>
    </citation>
    <scope>NUCLEOTIDE SEQUENCE [LARGE SCALE GENOMIC DNA]</scope>
    <source>
        <strain evidence="25">wild</strain>
    </source>
</reference>
<feature type="compositionally biased region" description="Basic residues" evidence="23">
    <location>
        <begin position="876"/>
        <end position="885"/>
    </location>
</feature>
<feature type="region of interest" description="Disordered" evidence="23">
    <location>
        <begin position="321"/>
        <end position="340"/>
    </location>
</feature>
<feature type="compositionally biased region" description="Basic and acidic residues" evidence="23">
    <location>
        <begin position="1152"/>
        <end position="1162"/>
    </location>
</feature>
<dbReference type="SUPFAM" id="SSF53335">
    <property type="entry name" value="S-adenosyl-L-methionine-dependent methyltransferases"/>
    <property type="match status" value="1"/>
</dbReference>
<dbReference type="Proteomes" id="UP000507470">
    <property type="component" value="Unassembled WGS sequence"/>
</dbReference>
<evidence type="ECO:0000256" key="15">
    <source>
        <dbReference type="ARBA" id="ARBA00048740"/>
    </source>
</evidence>
<dbReference type="Gene3D" id="3.40.50.150">
    <property type="entry name" value="Vaccinia Virus protein VP39"/>
    <property type="match status" value="1"/>
</dbReference>
<evidence type="ECO:0000256" key="3">
    <source>
        <dbReference type="ARBA" id="ARBA00004604"/>
    </source>
</evidence>
<evidence type="ECO:0000256" key="8">
    <source>
        <dbReference type="ARBA" id="ARBA00022679"/>
    </source>
</evidence>
<evidence type="ECO:0000256" key="23">
    <source>
        <dbReference type="SAM" id="MobiDB-lite"/>
    </source>
</evidence>
<feature type="compositionally biased region" description="Basic residues" evidence="23">
    <location>
        <begin position="112"/>
        <end position="131"/>
    </location>
</feature>
<organism evidence="24 25">
    <name type="scientific">Mytilus coruscus</name>
    <name type="common">Sea mussel</name>
    <dbReference type="NCBI Taxonomy" id="42192"/>
    <lineage>
        <taxon>Eukaryota</taxon>
        <taxon>Metazoa</taxon>
        <taxon>Spiralia</taxon>
        <taxon>Lophotrochozoa</taxon>
        <taxon>Mollusca</taxon>
        <taxon>Bivalvia</taxon>
        <taxon>Autobranchia</taxon>
        <taxon>Pteriomorphia</taxon>
        <taxon>Mytilida</taxon>
        <taxon>Mytiloidea</taxon>
        <taxon>Mytilidae</taxon>
        <taxon>Mytilinae</taxon>
        <taxon>Mytilus</taxon>
    </lineage>
</organism>